<dbReference type="RefSeq" id="WP_074750974.1">
    <property type="nucleotide sequence ID" value="NZ_FOTJ01000004.1"/>
</dbReference>
<organism evidence="2 3">
    <name type="scientific">Lactococcus garvieae</name>
    <dbReference type="NCBI Taxonomy" id="1363"/>
    <lineage>
        <taxon>Bacteria</taxon>
        <taxon>Bacillati</taxon>
        <taxon>Bacillota</taxon>
        <taxon>Bacilli</taxon>
        <taxon>Lactobacillales</taxon>
        <taxon>Streptococcaceae</taxon>
        <taxon>Lactococcus</taxon>
    </lineage>
</organism>
<dbReference type="EMBL" id="FOTJ01000004">
    <property type="protein sequence ID" value="SFL30352.1"/>
    <property type="molecule type" value="Genomic_DNA"/>
</dbReference>
<evidence type="ECO:0000313" key="3">
    <source>
        <dbReference type="Proteomes" id="UP000181969"/>
    </source>
</evidence>
<dbReference type="GO" id="GO:0016787">
    <property type="term" value="F:hydrolase activity"/>
    <property type="evidence" value="ECO:0007669"/>
    <property type="project" value="InterPro"/>
</dbReference>
<dbReference type="Gene3D" id="3.60.21.10">
    <property type="match status" value="1"/>
</dbReference>
<evidence type="ECO:0000313" key="2">
    <source>
        <dbReference type="EMBL" id="SFL30352.1"/>
    </source>
</evidence>
<accession>A0A1I4GJX8</accession>
<dbReference type="SUPFAM" id="SSF56300">
    <property type="entry name" value="Metallo-dependent phosphatases"/>
    <property type="match status" value="1"/>
</dbReference>
<dbReference type="InterPro" id="IPR022302">
    <property type="entry name" value="Phosphoesterase_putative"/>
</dbReference>
<dbReference type="InterPro" id="IPR004843">
    <property type="entry name" value="Calcineurin-like_PHP"/>
</dbReference>
<proteinExistence type="predicted"/>
<feature type="domain" description="Calcineurin-like phosphoesterase" evidence="1">
    <location>
        <begin position="25"/>
        <end position="234"/>
    </location>
</feature>
<sequence>MPVIFFQSTPLELDLRFCYNLTMKKLALLSDLHLDVNQFTDSEIQVLIDTLQEQSVTDLHFAGDMSNDYKKITAPFFNQLSKRFDISHNLGNHDMVHLSEKEINAQDFSLKYFGDTLLISFHGWYDYSFTQDYSKEKLLAFKNSFYFDRKIHRDYSDALTTQHTLHTLESILENLDFSGRIIIAMHFVPHKAFSINTAYKKFERFNAYLGSQAFHELFIQFPQITDVIFGHAHHRISAQSIDGIMYHSRPLGYIYEWQMVSDFLQDYPEYQIEEHYHLRKRYQAIRTLDSWQDYRAQNLSKELLSSLSFFELPT</sequence>
<dbReference type="Proteomes" id="UP000181969">
    <property type="component" value="Unassembled WGS sequence"/>
</dbReference>
<dbReference type="InterPro" id="IPR029052">
    <property type="entry name" value="Metallo-depent_PP-like"/>
</dbReference>
<reference evidence="2 3" key="1">
    <citation type="submission" date="2016-10" db="EMBL/GenBank/DDBJ databases">
        <authorList>
            <person name="de Groot N.N."/>
        </authorList>
    </citation>
    <scope>NUCLEOTIDE SEQUENCE [LARGE SCALE GENOMIC DNA]</scope>
    <source>
        <strain evidence="2 3">M79</strain>
    </source>
</reference>
<dbReference type="OrthoDB" id="113290at2"/>
<protein>
    <submittedName>
        <fullName evidence="2">Putative phosphoesterase</fullName>
    </submittedName>
</protein>
<name>A0A1I4GJX8_9LACT</name>
<evidence type="ECO:0000259" key="1">
    <source>
        <dbReference type="Pfam" id="PF00149"/>
    </source>
</evidence>
<dbReference type="AlphaFoldDB" id="A0A1I4GJX8"/>
<dbReference type="NCBIfam" id="TIGR03729">
    <property type="entry name" value="acc_ester"/>
    <property type="match status" value="1"/>
</dbReference>
<dbReference type="Pfam" id="PF00149">
    <property type="entry name" value="Metallophos"/>
    <property type="match status" value="1"/>
</dbReference>
<gene>
    <name evidence="2" type="ORF">SAMN05216438_104104</name>
</gene>